<proteinExistence type="predicted"/>
<evidence type="ECO:0000313" key="1">
    <source>
        <dbReference type="EMBL" id="UTQ78258.1"/>
    </source>
</evidence>
<dbReference type="InterPro" id="IPR033767">
    <property type="entry name" value="Tail_Gp11"/>
</dbReference>
<dbReference type="Pfam" id="PF17212">
    <property type="entry name" value="Tube"/>
    <property type="match status" value="1"/>
</dbReference>
<accession>A0A9E7NNH6</accession>
<reference evidence="1" key="1">
    <citation type="submission" date="2022-05" db="EMBL/GenBank/DDBJ databases">
        <authorList>
            <person name="Tikunov A."/>
            <person name="Kozlova Y."/>
            <person name="Morozova V."/>
            <person name="Jdeed G."/>
            <person name="Bardasheva A."/>
            <person name="Tikunova N."/>
        </authorList>
    </citation>
    <scope>NUCLEOTIDE SEQUENCE</scope>
</reference>
<name>A0A9E7NNH6_9CAUD</name>
<dbReference type="Proteomes" id="UP001060037">
    <property type="component" value="Segment"/>
</dbReference>
<evidence type="ECO:0000313" key="2">
    <source>
        <dbReference type="Proteomes" id="UP001060037"/>
    </source>
</evidence>
<keyword evidence="2" id="KW-1185">Reference proteome</keyword>
<dbReference type="EMBL" id="ON624112">
    <property type="protein sequence ID" value="UTQ78258.1"/>
    <property type="molecule type" value="Genomic_DNA"/>
</dbReference>
<protein>
    <submittedName>
        <fullName evidence="1">Tail tubular protein A</fullName>
    </submittedName>
</protein>
<sequence length="209" mass="23362">MQLDVSTRLDAINYVIGSIGLAPVEAEDAYNLDVAQASQLIDAVSRDVQNNRGGGFWFNKEKNWKLSPDPVTGTISVPNVALSIYRFNEYNQQQKIATRGRQLYDTEEHGFDMRPLVNSDGYVRLMIITQLDFEDLPQTAKWAITTMAAVKFASRVEMDMNRVQVLGQEAQDAMWSLEGEETSQANVNAFKVNGTLAQFNANAGGFNNW</sequence>
<organism evidence="1 2">
    <name type="scientific">Aeromonas phage Aer_P220</name>
    <dbReference type="NCBI Taxonomy" id="2951227"/>
    <lineage>
        <taxon>Viruses</taxon>
        <taxon>Duplodnaviria</taxon>
        <taxon>Heunggongvirae</taxon>
        <taxon>Uroviricota</taxon>
        <taxon>Caudoviricetes</taxon>
        <taxon>Autographivirales</taxon>
        <taxon>Autographivirales incertae sedis</taxon>
        <taxon>Yinyavirus</taxon>
        <taxon>Yinyavirus AerP220</taxon>
    </lineage>
</organism>